<feature type="transmembrane region" description="Helical" evidence="1">
    <location>
        <begin position="53"/>
        <end position="72"/>
    </location>
</feature>
<keyword evidence="1" id="KW-0472">Membrane</keyword>
<keyword evidence="1" id="KW-0812">Transmembrane</keyword>
<gene>
    <name evidence="2" type="ORF">J0A65_26690</name>
</gene>
<keyword evidence="3" id="KW-1185">Reference proteome</keyword>
<name>A0ABS3D3T6_9ALTE</name>
<comment type="caution">
    <text evidence="2">The sequence shown here is derived from an EMBL/GenBank/DDBJ whole genome shotgun (WGS) entry which is preliminary data.</text>
</comment>
<proteinExistence type="predicted"/>
<dbReference type="Proteomes" id="UP000663992">
    <property type="component" value="Unassembled WGS sequence"/>
</dbReference>
<protein>
    <submittedName>
        <fullName evidence="2">Uncharacterized protein</fullName>
    </submittedName>
</protein>
<dbReference type="EMBL" id="JAFKCS010000789">
    <property type="protein sequence ID" value="MBN7823484.1"/>
    <property type="molecule type" value="Genomic_DNA"/>
</dbReference>
<organism evidence="2 3">
    <name type="scientific">Bowmanella yangjiangensis</name>
    <dbReference type="NCBI Taxonomy" id="2811230"/>
    <lineage>
        <taxon>Bacteria</taxon>
        <taxon>Pseudomonadati</taxon>
        <taxon>Pseudomonadota</taxon>
        <taxon>Gammaproteobacteria</taxon>
        <taxon>Alteromonadales</taxon>
        <taxon>Alteromonadaceae</taxon>
        <taxon>Bowmanella</taxon>
    </lineage>
</organism>
<accession>A0ABS3D3T6</accession>
<evidence type="ECO:0000313" key="3">
    <source>
        <dbReference type="Proteomes" id="UP000663992"/>
    </source>
</evidence>
<sequence length="108" mass="12316">PWVPDQWQAARTKPWTTLYQSCLLYNHVKRAGLASGSAGLPILLTLKAFLLSSAWQLVVLYLYIDWFVYRFFGGQRAERNRPAQGWPAVETVKGQGLPMLAARLLRRV</sequence>
<dbReference type="RefSeq" id="WP_206597189.1">
    <property type="nucleotide sequence ID" value="NZ_JAFKCS010000789.1"/>
</dbReference>
<keyword evidence="1" id="KW-1133">Transmembrane helix</keyword>
<evidence type="ECO:0000256" key="1">
    <source>
        <dbReference type="SAM" id="Phobius"/>
    </source>
</evidence>
<evidence type="ECO:0000313" key="2">
    <source>
        <dbReference type="EMBL" id="MBN7823484.1"/>
    </source>
</evidence>
<feature type="non-terminal residue" evidence="2">
    <location>
        <position position="1"/>
    </location>
</feature>
<reference evidence="2 3" key="1">
    <citation type="submission" date="2021-03" db="EMBL/GenBank/DDBJ databases">
        <title>novel species isolated from a fishpond in China.</title>
        <authorList>
            <person name="Lu H."/>
            <person name="Cai Z."/>
        </authorList>
    </citation>
    <scope>NUCLEOTIDE SEQUENCE [LARGE SCALE GENOMIC DNA]</scope>
    <source>
        <strain evidence="2 3">Y57</strain>
    </source>
</reference>